<proteinExistence type="predicted"/>
<evidence type="ECO:0000313" key="3">
    <source>
        <dbReference type="Proteomes" id="UP000075809"/>
    </source>
</evidence>
<sequence length="150" mass="17121">KHYRIIDFLLVFSVISTFVKCSKCDGKIQFKSCRKEGFGFNIQVKCEHCKMPVYIPSSEKIGRMYEVNYSFNEGYIALLAFLEEMKISVGPSAHEYVKTFDESRILKAEEKAALQRKEARILRRMEQKDALDLANAAGTLLYGAGIDDSM</sequence>
<protein>
    <submittedName>
        <fullName evidence="2">Uncharacterized protein</fullName>
    </submittedName>
</protein>
<feature type="signal peptide" evidence="1">
    <location>
        <begin position="1"/>
        <end position="21"/>
    </location>
</feature>
<evidence type="ECO:0000313" key="2">
    <source>
        <dbReference type="EMBL" id="KYQ46507.1"/>
    </source>
</evidence>
<feature type="chain" id="PRO_5007591171" evidence="1">
    <location>
        <begin position="22"/>
        <end position="150"/>
    </location>
</feature>
<feature type="non-terminal residue" evidence="2">
    <location>
        <position position="1"/>
    </location>
</feature>
<dbReference type="EMBL" id="KQ983224">
    <property type="protein sequence ID" value="KYQ46507.1"/>
    <property type="molecule type" value="Genomic_DNA"/>
</dbReference>
<reference evidence="2 3" key="1">
    <citation type="submission" date="2015-09" db="EMBL/GenBank/DDBJ databases">
        <title>Trachymyrmex zeteki WGS genome.</title>
        <authorList>
            <person name="Nygaard S."/>
            <person name="Hu H."/>
            <person name="Boomsma J."/>
            <person name="Zhang G."/>
        </authorList>
    </citation>
    <scope>NUCLEOTIDE SEQUENCE [LARGE SCALE GENOMIC DNA]</scope>
    <source>
        <strain evidence="2">Tzet28-1</strain>
        <tissue evidence="2">Whole body</tissue>
    </source>
</reference>
<organism evidence="2 3">
    <name type="scientific">Mycetomoellerius zeteki</name>
    <dbReference type="NCBI Taxonomy" id="64791"/>
    <lineage>
        <taxon>Eukaryota</taxon>
        <taxon>Metazoa</taxon>
        <taxon>Ecdysozoa</taxon>
        <taxon>Arthropoda</taxon>
        <taxon>Hexapoda</taxon>
        <taxon>Insecta</taxon>
        <taxon>Pterygota</taxon>
        <taxon>Neoptera</taxon>
        <taxon>Endopterygota</taxon>
        <taxon>Hymenoptera</taxon>
        <taxon>Apocrita</taxon>
        <taxon>Aculeata</taxon>
        <taxon>Formicoidea</taxon>
        <taxon>Formicidae</taxon>
        <taxon>Myrmicinae</taxon>
        <taxon>Mycetomoellerius</taxon>
    </lineage>
</organism>
<dbReference type="AlphaFoldDB" id="A0A151WF90"/>
<keyword evidence="3" id="KW-1185">Reference proteome</keyword>
<accession>A0A151WF90</accession>
<keyword evidence="1" id="KW-0732">Signal</keyword>
<evidence type="ECO:0000256" key="1">
    <source>
        <dbReference type="SAM" id="SignalP"/>
    </source>
</evidence>
<name>A0A151WF90_9HYME</name>
<dbReference type="Proteomes" id="UP000075809">
    <property type="component" value="Unassembled WGS sequence"/>
</dbReference>
<gene>
    <name evidence="2" type="ORF">ALC60_14492</name>
</gene>